<dbReference type="EMBL" id="ML976984">
    <property type="protein sequence ID" value="KAF1959830.1"/>
    <property type="molecule type" value="Genomic_DNA"/>
</dbReference>
<dbReference type="Proteomes" id="UP000800035">
    <property type="component" value="Unassembled WGS sequence"/>
</dbReference>
<protein>
    <submittedName>
        <fullName evidence="2">Uncharacterized protein</fullName>
    </submittedName>
</protein>
<keyword evidence="3" id="KW-1185">Reference proteome</keyword>
<accession>A0A6A5U672</accession>
<reference evidence="2" key="1">
    <citation type="journal article" date="2020" name="Stud. Mycol.">
        <title>101 Dothideomycetes genomes: a test case for predicting lifestyles and emergence of pathogens.</title>
        <authorList>
            <person name="Haridas S."/>
            <person name="Albert R."/>
            <person name="Binder M."/>
            <person name="Bloem J."/>
            <person name="Labutti K."/>
            <person name="Salamov A."/>
            <person name="Andreopoulos B."/>
            <person name="Baker S."/>
            <person name="Barry K."/>
            <person name="Bills G."/>
            <person name="Bluhm B."/>
            <person name="Cannon C."/>
            <person name="Castanera R."/>
            <person name="Culley D."/>
            <person name="Daum C."/>
            <person name="Ezra D."/>
            <person name="Gonzalez J."/>
            <person name="Henrissat B."/>
            <person name="Kuo A."/>
            <person name="Liang C."/>
            <person name="Lipzen A."/>
            <person name="Lutzoni F."/>
            <person name="Magnuson J."/>
            <person name="Mondo S."/>
            <person name="Nolan M."/>
            <person name="Ohm R."/>
            <person name="Pangilinan J."/>
            <person name="Park H.-J."/>
            <person name="Ramirez L."/>
            <person name="Alfaro M."/>
            <person name="Sun H."/>
            <person name="Tritt A."/>
            <person name="Yoshinaga Y."/>
            <person name="Zwiers L.-H."/>
            <person name="Turgeon B."/>
            <person name="Goodwin S."/>
            <person name="Spatafora J."/>
            <person name="Crous P."/>
            <person name="Grigoriev I."/>
        </authorList>
    </citation>
    <scope>NUCLEOTIDE SEQUENCE</scope>
    <source>
        <strain evidence="2">CBS 675.92</strain>
    </source>
</reference>
<dbReference type="AlphaFoldDB" id="A0A6A5U672"/>
<feature type="region of interest" description="Disordered" evidence="1">
    <location>
        <begin position="146"/>
        <end position="167"/>
    </location>
</feature>
<name>A0A6A5U672_9PLEO</name>
<evidence type="ECO:0000313" key="2">
    <source>
        <dbReference type="EMBL" id="KAF1959830.1"/>
    </source>
</evidence>
<proteinExistence type="predicted"/>
<organism evidence="2 3">
    <name type="scientific">Byssothecium circinans</name>
    <dbReference type="NCBI Taxonomy" id="147558"/>
    <lineage>
        <taxon>Eukaryota</taxon>
        <taxon>Fungi</taxon>
        <taxon>Dikarya</taxon>
        <taxon>Ascomycota</taxon>
        <taxon>Pezizomycotina</taxon>
        <taxon>Dothideomycetes</taxon>
        <taxon>Pleosporomycetidae</taxon>
        <taxon>Pleosporales</taxon>
        <taxon>Massarineae</taxon>
        <taxon>Massarinaceae</taxon>
        <taxon>Byssothecium</taxon>
    </lineage>
</organism>
<evidence type="ECO:0000313" key="3">
    <source>
        <dbReference type="Proteomes" id="UP000800035"/>
    </source>
</evidence>
<evidence type="ECO:0000256" key="1">
    <source>
        <dbReference type="SAM" id="MobiDB-lite"/>
    </source>
</evidence>
<sequence>MLVTDPATFKRSPVTLKPPAVSLKRDNSFISVARGTFHLSMGRGKLARKKHIIFWLSASNHHRRCGISPTAASSSSSASLRNRRRTSDSATALLRLDIDARPCLSFELSSKLSHSFFQLALRPSPAAAPCNSPSFSVPSRVASLRSAASTPSTQQIHMENPPPQLIQ</sequence>
<feature type="compositionally biased region" description="Polar residues" evidence="1">
    <location>
        <begin position="146"/>
        <end position="157"/>
    </location>
</feature>
<gene>
    <name evidence="2" type="ORF">CC80DRAFT_311298</name>
</gene>